<dbReference type="OrthoDB" id="310435at2759"/>
<dbReference type="InParanoid" id="A0A078AVI8"/>
<evidence type="ECO:0008006" key="3">
    <source>
        <dbReference type="Google" id="ProtNLM"/>
    </source>
</evidence>
<sequence>MEEYQQITSSSSAWQRNKLTISQRFQEQLVFEDIIIKQTPHTEPPSCAIVLAKYVYKNQRQKLRGKKVIELGAGCGFTTIYLSQKLHPSKIVATDLGSVINIIKENIDLNRCEKQQVHCNELFWGNKENLQQVYECAEINNKEGEAFDLILGSDLIYDFEYFAELVQTLDSLYKFGRNEILFCFTHRFSDVERWFKEELEKKGFKIEYAKDDEFDLEFYESGKVFLIKIFKERQDQEDSSEDDDSNYS</sequence>
<organism evidence="1 2">
    <name type="scientific">Stylonychia lemnae</name>
    <name type="common">Ciliate</name>
    <dbReference type="NCBI Taxonomy" id="5949"/>
    <lineage>
        <taxon>Eukaryota</taxon>
        <taxon>Sar</taxon>
        <taxon>Alveolata</taxon>
        <taxon>Ciliophora</taxon>
        <taxon>Intramacronucleata</taxon>
        <taxon>Spirotrichea</taxon>
        <taxon>Stichotrichia</taxon>
        <taxon>Sporadotrichida</taxon>
        <taxon>Oxytrichidae</taxon>
        <taxon>Stylonychinae</taxon>
        <taxon>Stylonychia</taxon>
    </lineage>
</organism>
<keyword evidence="2" id="KW-1185">Reference proteome</keyword>
<dbReference type="Gene3D" id="3.40.50.150">
    <property type="entry name" value="Vaccinia Virus protein VP39"/>
    <property type="match status" value="1"/>
</dbReference>
<dbReference type="PANTHER" id="PTHR14614">
    <property type="entry name" value="HEPATOCELLULAR CARCINOMA-ASSOCIATED ANTIGEN"/>
    <property type="match status" value="1"/>
</dbReference>
<dbReference type="Pfam" id="PF10294">
    <property type="entry name" value="Methyltransf_16"/>
    <property type="match status" value="1"/>
</dbReference>
<evidence type="ECO:0000313" key="1">
    <source>
        <dbReference type="EMBL" id="CDW86204.1"/>
    </source>
</evidence>
<dbReference type="SUPFAM" id="SSF53335">
    <property type="entry name" value="S-adenosyl-L-methionine-dependent methyltransferases"/>
    <property type="match status" value="1"/>
</dbReference>
<dbReference type="Proteomes" id="UP000039865">
    <property type="component" value="Unassembled WGS sequence"/>
</dbReference>
<protein>
    <recommendedName>
        <fullName evidence="3">Nicotinamide n-methyltransferase</fullName>
    </recommendedName>
</protein>
<dbReference type="AlphaFoldDB" id="A0A078AVI8"/>
<dbReference type="InterPro" id="IPR019410">
    <property type="entry name" value="Methyltransf_16"/>
</dbReference>
<accession>A0A078AVI8</accession>
<dbReference type="InterPro" id="IPR029063">
    <property type="entry name" value="SAM-dependent_MTases_sf"/>
</dbReference>
<proteinExistence type="predicted"/>
<reference evidence="1 2" key="1">
    <citation type="submission" date="2014-06" db="EMBL/GenBank/DDBJ databases">
        <authorList>
            <person name="Swart Estienne"/>
        </authorList>
    </citation>
    <scope>NUCLEOTIDE SEQUENCE [LARGE SCALE GENOMIC DNA]</scope>
    <source>
        <strain evidence="1 2">130c</strain>
    </source>
</reference>
<name>A0A078AVI8_STYLE</name>
<dbReference type="EMBL" id="CCKQ01014442">
    <property type="protein sequence ID" value="CDW86204.1"/>
    <property type="molecule type" value="Genomic_DNA"/>
</dbReference>
<dbReference type="PANTHER" id="PTHR14614:SF109">
    <property type="entry name" value="RIBOSOMAL LYSINE N-METHYLTRANSFERASE 5"/>
    <property type="match status" value="1"/>
</dbReference>
<evidence type="ECO:0000313" key="2">
    <source>
        <dbReference type="Proteomes" id="UP000039865"/>
    </source>
</evidence>
<gene>
    <name evidence="1" type="primary">Contig692.g770</name>
    <name evidence="1" type="ORF">STYLEM_15295</name>
</gene>